<organism evidence="1">
    <name type="scientific">uncultured Chloroflexia bacterium</name>
    <dbReference type="NCBI Taxonomy" id="1672391"/>
    <lineage>
        <taxon>Bacteria</taxon>
        <taxon>Bacillati</taxon>
        <taxon>Chloroflexota</taxon>
        <taxon>Chloroflexia</taxon>
        <taxon>environmental samples</taxon>
    </lineage>
</organism>
<reference evidence="1" key="1">
    <citation type="submission" date="2020-02" db="EMBL/GenBank/DDBJ databases">
        <authorList>
            <person name="Meier V. D."/>
        </authorList>
    </citation>
    <scope>NUCLEOTIDE SEQUENCE</scope>
    <source>
        <strain evidence="1">AVDCRST_MAG93</strain>
    </source>
</reference>
<sequence>MREKSMAKALAESYAFGRRRRKLVLKDLFGAQIGPEEPLKRL</sequence>
<gene>
    <name evidence="1" type="ORF">AVDCRST_MAG93-4764</name>
</gene>
<accession>A0A6J4KFR3</accession>
<name>A0A6J4KFR3_9CHLR</name>
<evidence type="ECO:0000313" key="1">
    <source>
        <dbReference type="EMBL" id="CAA9303489.1"/>
    </source>
</evidence>
<protein>
    <submittedName>
        <fullName evidence="1">Uncharacterized protein</fullName>
    </submittedName>
</protein>
<proteinExistence type="predicted"/>
<dbReference type="AlphaFoldDB" id="A0A6J4KFR3"/>
<dbReference type="EMBL" id="CADCTR010001599">
    <property type="protein sequence ID" value="CAA9303489.1"/>
    <property type="molecule type" value="Genomic_DNA"/>
</dbReference>